<dbReference type="Pfam" id="PF04185">
    <property type="entry name" value="Phosphoesterase"/>
    <property type="match status" value="1"/>
</dbReference>
<dbReference type="Pfam" id="PF05506">
    <property type="entry name" value="PLipase_C_C"/>
    <property type="match status" value="2"/>
</dbReference>
<comment type="caution">
    <text evidence="7">The sequence shown here is derived from an EMBL/GenBank/DDBJ whole genome shotgun (WGS) entry which is preliminary data.</text>
</comment>
<keyword evidence="3" id="KW-0378">Hydrolase</keyword>
<dbReference type="InterPro" id="IPR006311">
    <property type="entry name" value="TAT_signal"/>
</dbReference>
<dbReference type="InterPro" id="IPR017767">
    <property type="entry name" value="PC-PLC"/>
</dbReference>
<dbReference type="InterPro" id="IPR007312">
    <property type="entry name" value="Phosphoesterase"/>
</dbReference>
<sequence length="818" mass="90267">MALENPSRRRFVIGGAAGLAAAPSFAQIIAQALATPAHQASGGLQDIGHFVFLMQENRSFDHYFGSLAGVRGFSDPRAITLPSGKPVWYQPDGARHVLPYHFDARQTNALRVGLDHSWKGTEADWKDWDAWIKRKTAKCMGYFNRGDLPFYYALADAFTVCDAYHCSVFGPTDPNRLYALSGHADGFMTGLQDRRLYNVNQGIYNADVANDHATAPGLNWASYAEILEANGISWKVYQEWDNYGDNYLQYFRRFRFDDNGQRLRPDSIWYQRGRAMAPGSHSANAAGTTGQWLIDDFAADIKAGRLPQVSWICAPTEYCEHPSATPNAGENFTARLLAALVEQPEVWSKTVLIITYDENDGFFDHMPATLPPLSAARGRTTLADATQGEIYNKAEPIGLGPRVPTLVISPWSKGGRVNSELFDHTSLIRLLESWLIAGQGRPRQQVQCPFISPWRRAVCGDMTSTLDLTHPQTAWPSQVPLQADYLKNWGSRDATPPAQQTPPQQERLAGPLPRPACPLPYRPQVDGRATGPRQFALSFANLGQQTATFIVYSSLRQDGPWHYTVEPGKQISNERWQWAGPLYQLRAHSQNGFCREWMGNLEGPAQGAEVQLSEDPATRSIRLTFINTGTQTCHFKLADLAYGDTTFQTIEVPAGQSRSTQRSLDTSFSWYDLGVTLDEDSHYWRRLAGHLDGAGLDFTDPVLNGLAQTQPSPPLPTTPAPAVRFSASSPQIGEGESLTLSWSGLPAGDKHWIGAYRQGQTPGQTGASKWFYLPTAAGSQALSGLTEGQYFLGLFLNNGYSEAAPRLALTVSRKARAG</sequence>
<dbReference type="EC" id="3.1.4.3" evidence="2"/>
<dbReference type="PANTHER" id="PTHR31956:SF1">
    <property type="entry name" value="NON-SPECIFIC PHOSPHOLIPASE C1"/>
    <property type="match status" value="1"/>
</dbReference>
<evidence type="ECO:0000256" key="5">
    <source>
        <dbReference type="SAM" id="SignalP"/>
    </source>
</evidence>
<feature type="region of interest" description="Disordered" evidence="4">
    <location>
        <begin position="488"/>
        <end position="515"/>
    </location>
</feature>
<dbReference type="RefSeq" id="WP_284101804.1">
    <property type="nucleotide sequence ID" value="NZ_JARRAF010000020.1"/>
</dbReference>
<evidence type="ECO:0000256" key="3">
    <source>
        <dbReference type="ARBA" id="ARBA00022801"/>
    </source>
</evidence>
<evidence type="ECO:0000256" key="4">
    <source>
        <dbReference type="SAM" id="MobiDB-lite"/>
    </source>
</evidence>
<proteinExistence type="inferred from homology"/>
<dbReference type="InterPro" id="IPR008475">
    <property type="entry name" value="PLipase_C_C"/>
</dbReference>
<feature type="domain" description="Bacterial phospholipase C C-terminal" evidence="6">
    <location>
        <begin position="515"/>
        <end position="600"/>
    </location>
</feature>
<gene>
    <name evidence="7" type="ORF">PZA18_15675</name>
</gene>
<protein>
    <recommendedName>
        <fullName evidence="2">phospholipase C</fullName>
        <ecNumber evidence="2">3.1.4.3</ecNumber>
    </recommendedName>
</protein>
<feature type="chain" id="PRO_5047452846" description="phospholipase C" evidence="5">
    <location>
        <begin position="27"/>
        <end position="818"/>
    </location>
</feature>
<evidence type="ECO:0000313" key="8">
    <source>
        <dbReference type="Proteomes" id="UP001172778"/>
    </source>
</evidence>
<dbReference type="Gene3D" id="3.40.720.10">
    <property type="entry name" value="Alkaline Phosphatase, subunit A"/>
    <property type="match status" value="2"/>
</dbReference>
<organism evidence="7 8">
    <name type="scientific">Parachitinimonas caeni</name>
    <dbReference type="NCBI Taxonomy" id="3031301"/>
    <lineage>
        <taxon>Bacteria</taxon>
        <taxon>Pseudomonadati</taxon>
        <taxon>Pseudomonadota</taxon>
        <taxon>Betaproteobacteria</taxon>
        <taxon>Neisseriales</taxon>
        <taxon>Chitinibacteraceae</taxon>
        <taxon>Parachitinimonas</taxon>
    </lineage>
</organism>
<dbReference type="InterPro" id="IPR017850">
    <property type="entry name" value="Alkaline_phosphatase_core_sf"/>
</dbReference>
<feature type="domain" description="Bacterial phospholipase C C-terminal" evidence="6">
    <location>
        <begin position="609"/>
        <end position="690"/>
    </location>
</feature>
<dbReference type="PANTHER" id="PTHR31956">
    <property type="entry name" value="NON-SPECIFIC PHOSPHOLIPASE C4-RELATED"/>
    <property type="match status" value="1"/>
</dbReference>
<keyword evidence="8" id="KW-1185">Reference proteome</keyword>
<accession>A0ABT7DZK5</accession>
<dbReference type="Proteomes" id="UP001172778">
    <property type="component" value="Unassembled WGS sequence"/>
</dbReference>
<evidence type="ECO:0000259" key="6">
    <source>
        <dbReference type="Pfam" id="PF05506"/>
    </source>
</evidence>
<comment type="similarity">
    <text evidence="1">Belongs to the bacterial phospholipase C family.</text>
</comment>
<dbReference type="EMBL" id="JARRAF010000020">
    <property type="protein sequence ID" value="MDK2125494.1"/>
    <property type="molecule type" value="Genomic_DNA"/>
</dbReference>
<feature type="signal peptide" evidence="5">
    <location>
        <begin position="1"/>
        <end position="26"/>
    </location>
</feature>
<dbReference type="NCBIfam" id="TIGR03396">
    <property type="entry name" value="PC_PLC"/>
    <property type="match status" value="1"/>
</dbReference>
<name>A0ABT7DZK5_9NEIS</name>
<dbReference type="PROSITE" id="PS51318">
    <property type="entry name" value="TAT"/>
    <property type="match status" value="1"/>
</dbReference>
<evidence type="ECO:0000256" key="2">
    <source>
        <dbReference type="ARBA" id="ARBA00012018"/>
    </source>
</evidence>
<reference evidence="7" key="1">
    <citation type="submission" date="2023-03" db="EMBL/GenBank/DDBJ databases">
        <title>Chitinimonas shenzhenensis gen. nov., sp. nov., a novel member of family Burkholderiaceae isolated from activated sludge collected in Shen Zhen, China.</title>
        <authorList>
            <person name="Wang X."/>
        </authorList>
    </citation>
    <scope>NUCLEOTIDE SEQUENCE</scope>
    <source>
        <strain evidence="7">DQS-5</strain>
    </source>
</reference>
<evidence type="ECO:0000313" key="7">
    <source>
        <dbReference type="EMBL" id="MDK2125494.1"/>
    </source>
</evidence>
<evidence type="ECO:0000256" key="1">
    <source>
        <dbReference type="ARBA" id="ARBA00009717"/>
    </source>
</evidence>
<keyword evidence="5" id="KW-0732">Signal</keyword>
<feature type="compositionally biased region" description="Low complexity" evidence="4">
    <location>
        <begin position="494"/>
        <end position="505"/>
    </location>
</feature>